<protein>
    <submittedName>
        <fullName evidence="1">Uncharacterized protein</fullName>
    </submittedName>
</protein>
<accession>A0ABD2KCP7</accession>
<comment type="caution">
    <text evidence="1">The sequence shown here is derived from an EMBL/GenBank/DDBJ whole genome shotgun (WGS) entry which is preliminary data.</text>
</comment>
<name>A0ABD2KCP7_HETSC</name>
<sequence length="244" mass="28005">MPINETTKLKHFSHPAKKMKLRRRLPAELIFEVYSATPLMYLFGGVSIPPGSNRPPSRIGVINRIFEIFRKKRHNLFAQVVQLRIKYEMICVKGRLPAGPLCMQYHFKFELVDPNYFHSFVRYLCYSRMGRVPCIAMVIDSPLSISVVTGKLCSILLNYILLSPNPLTIKKRMAVAFLEREHFPSIFNAPARIMASNGVAPMVFTGTGKKYRLINPHLATDVGYLKILNRIDYPEAYFFSFSII</sequence>
<dbReference type="Proteomes" id="UP001620645">
    <property type="component" value="Unassembled WGS sequence"/>
</dbReference>
<evidence type="ECO:0000313" key="1">
    <source>
        <dbReference type="EMBL" id="KAL3100435.1"/>
    </source>
</evidence>
<organism evidence="1 2">
    <name type="scientific">Heterodera schachtii</name>
    <name type="common">Sugarbeet cyst nematode worm</name>
    <name type="synonym">Tylenchus schachtii</name>
    <dbReference type="NCBI Taxonomy" id="97005"/>
    <lineage>
        <taxon>Eukaryota</taxon>
        <taxon>Metazoa</taxon>
        <taxon>Ecdysozoa</taxon>
        <taxon>Nematoda</taxon>
        <taxon>Chromadorea</taxon>
        <taxon>Rhabditida</taxon>
        <taxon>Tylenchina</taxon>
        <taxon>Tylenchomorpha</taxon>
        <taxon>Tylenchoidea</taxon>
        <taxon>Heteroderidae</taxon>
        <taxon>Heteroderinae</taxon>
        <taxon>Heterodera</taxon>
    </lineage>
</organism>
<keyword evidence="2" id="KW-1185">Reference proteome</keyword>
<proteinExistence type="predicted"/>
<dbReference type="AlphaFoldDB" id="A0ABD2KCP7"/>
<dbReference type="EMBL" id="JBICCN010000031">
    <property type="protein sequence ID" value="KAL3100435.1"/>
    <property type="molecule type" value="Genomic_DNA"/>
</dbReference>
<evidence type="ECO:0000313" key="2">
    <source>
        <dbReference type="Proteomes" id="UP001620645"/>
    </source>
</evidence>
<reference evidence="1 2" key="1">
    <citation type="submission" date="2024-10" db="EMBL/GenBank/DDBJ databases">
        <authorList>
            <person name="Kim D."/>
        </authorList>
    </citation>
    <scope>NUCLEOTIDE SEQUENCE [LARGE SCALE GENOMIC DNA]</scope>
    <source>
        <strain evidence="1">Taebaek</strain>
    </source>
</reference>
<gene>
    <name evidence="1" type="ORF">niasHS_001738</name>
</gene>